<dbReference type="RefSeq" id="WP_167358690.1">
    <property type="nucleotide sequence ID" value="NZ_FNJJ01000001.1"/>
</dbReference>
<evidence type="ECO:0000313" key="1">
    <source>
        <dbReference type="EMBL" id="SDO41538.1"/>
    </source>
</evidence>
<dbReference type="Proteomes" id="UP000199460">
    <property type="component" value="Unassembled WGS sequence"/>
</dbReference>
<protein>
    <submittedName>
        <fullName evidence="1">Membrane fusion protein, adhesin transport system</fullName>
    </submittedName>
</protein>
<sequence length="54" mass="5979">MIVETQNLPGLHPGYALIIPGMIATVDIITGEKSVLAYLLKPVLKARFEAMRER</sequence>
<dbReference type="PRINTS" id="PR01490">
    <property type="entry name" value="RTXTOXIND"/>
</dbReference>
<keyword evidence="2" id="KW-1185">Reference proteome</keyword>
<organism evidence="1 2">
    <name type="scientific">Ectopseudomonas guguanensis</name>
    <dbReference type="NCBI Taxonomy" id="1198456"/>
    <lineage>
        <taxon>Bacteria</taxon>
        <taxon>Pseudomonadati</taxon>
        <taxon>Pseudomonadota</taxon>
        <taxon>Gammaproteobacteria</taxon>
        <taxon>Pseudomonadales</taxon>
        <taxon>Pseudomonadaceae</taxon>
        <taxon>Ectopseudomonas</taxon>
    </lineage>
</organism>
<reference evidence="2" key="1">
    <citation type="submission" date="2016-10" db="EMBL/GenBank/DDBJ databases">
        <authorList>
            <person name="Varghese N."/>
            <person name="Submissions S."/>
        </authorList>
    </citation>
    <scope>NUCLEOTIDE SEQUENCE [LARGE SCALE GENOMIC DNA]</scope>
    <source>
        <strain evidence="2">JCM 18416</strain>
    </source>
</reference>
<dbReference type="EMBL" id="FNJJ01000001">
    <property type="protein sequence ID" value="SDO41538.1"/>
    <property type="molecule type" value="Genomic_DNA"/>
</dbReference>
<accession>A0A1H0JCR1</accession>
<gene>
    <name evidence="1" type="ORF">SAMN05216213_1015</name>
</gene>
<dbReference type="GeneID" id="300934364"/>
<proteinExistence type="predicted"/>
<evidence type="ECO:0000313" key="2">
    <source>
        <dbReference type="Proteomes" id="UP000199460"/>
    </source>
</evidence>
<name>A0A1H0JCR1_9GAMM</name>
<dbReference type="AlphaFoldDB" id="A0A1H0JCR1"/>